<reference evidence="5 6" key="1">
    <citation type="journal article" date="2017" name="Genome Biol.">
        <title>New reference genome sequences of hot pepper reveal the massive evolution of plant disease-resistance genes by retroduplication.</title>
        <authorList>
            <person name="Kim S."/>
            <person name="Park J."/>
            <person name="Yeom S.I."/>
            <person name="Kim Y.M."/>
            <person name="Seo E."/>
            <person name="Kim K.T."/>
            <person name="Kim M.S."/>
            <person name="Lee J.M."/>
            <person name="Cheong K."/>
            <person name="Shin H.S."/>
            <person name="Kim S.B."/>
            <person name="Han K."/>
            <person name="Lee J."/>
            <person name="Park M."/>
            <person name="Lee H.A."/>
            <person name="Lee H.Y."/>
            <person name="Lee Y."/>
            <person name="Oh S."/>
            <person name="Lee J.H."/>
            <person name="Choi E."/>
            <person name="Choi E."/>
            <person name="Lee S.E."/>
            <person name="Jeon J."/>
            <person name="Kim H."/>
            <person name="Choi G."/>
            <person name="Song H."/>
            <person name="Lee J."/>
            <person name="Lee S.C."/>
            <person name="Kwon J.K."/>
            <person name="Lee H.Y."/>
            <person name="Koo N."/>
            <person name="Hong Y."/>
            <person name="Kim R.W."/>
            <person name="Kang W.H."/>
            <person name="Huh J.H."/>
            <person name="Kang B.C."/>
            <person name="Yang T.J."/>
            <person name="Lee Y.H."/>
            <person name="Bennetzen J.L."/>
            <person name="Choi D."/>
        </authorList>
    </citation>
    <scope>NUCLEOTIDE SEQUENCE [LARGE SCALE GENOMIC DNA]</scope>
    <source>
        <strain evidence="6">cv. PBC81</strain>
    </source>
</reference>
<dbReference type="Pfam" id="PF11264">
    <property type="entry name" value="ThylakoidFormat"/>
    <property type="match status" value="1"/>
</dbReference>
<dbReference type="GO" id="GO:0009534">
    <property type="term" value="C:chloroplast thylakoid"/>
    <property type="evidence" value="ECO:0007669"/>
    <property type="project" value="TreeGrafter"/>
</dbReference>
<organism evidence="5 6">
    <name type="scientific">Capsicum baccatum</name>
    <name type="common">Peruvian pepper</name>
    <dbReference type="NCBI Taxonomy" id="33114"/>
    <lineage>
        <taxon>Eukaryota</taxon>
        <taxon>Viridiplantae</taxon>
        <taxon>Streptophyta</taxon>
        <taxon>Embryophyta</taxon>
        <taxon>Tracheophyta</taxon>
        <taxon>Spermatophyta</taxon>
        <taxon>Magnoliopsida</taxon>
        <taxon>eudicotyledons</taxon>
        <taxon>Gunneridae</taxon>
        <taxon>Pentapetalae</taxon>
        <taxon>asterids</taxon>
        <taxon>lamiids</taxon>
        <taxon>Solanales</taxon>
        <taxon>Solanaceae</taxon>
        <taxon>Solanoideae</taxon>
        <taxon>Capsiceae</taxon>
        <taxon>Capsicum</taxon>
    </lineage>
</organism>
<evidence type="ECO:0000256" key="1">
    <source>
        <dbReference type="ARBA" id="ARBA00023054"/>
    </source>
</evidence>
<accession>A0A2G2WDV9</accession>
<dbReference type="GO" id="GO:0045038">
    <property type="term" value="P:protein import into chloroplast thylakoid membrane"/>
    <property type="evidence" value="ECO:0007669"/>
    <property type="project" value="TreeGrafter"/>
</dbReference>
<feature type="region of interest" description="Disordered" evidence="2">
    <location>
        <begin position="514"/>
        <end position="535"/>
    </location>
</feature>
<comment type="caution">
    <text evidence="5">The sequence shown here is derived from an EMBL/GenBank/DDBJ whole genome shotgun (WGS) entry which is preliminary data.</text>
</comment>
<dbReference type="InterPro" id="IPR018289">
    <property type="entry name" value="MULE_transposase_dom"/>
</dbReference>
<feature type="region of interest" description="Disordered" evidence="2">
    <location>
        <begin position="268"/>
        <end position="294"/>
    </location>
</feature>
<feature type="compositionally biased region" description="Acidic residues" evidence="2">
    <location>
        <begin position="283"/>
        <end position="294"/>
    </location>
</feature>
<dbReference type="PANTHER" id="PTHR34793:SF1">
    <property type="entry name" value="PROTEIN THYLAKOID FORMATION 1, CHLOROPLASTIC"/>
    <property type="match status" value="1"/>
</dbReference>
<dbReference type="NCBIfam" id="TIGR03060">
    <property type="entry name" value="PS_II_psb29"/>
    <property type="match status" value="1"/>
</dbReference>
<evidence type="ECO:0000313" key="5">
    <source>
        <dbReference type="EMBL" id="PHT43300.1"/>
    </source>
</evidence>
<dbReference type="STRING" id="33114.A0A2G2WDV9"/>
<feature type="domain" description="PB1-like" evidence="4">
    <location>
        <begin position="5"/>
        <end position="98"/>
    </location>
</feature>
<proteinExistence type="inferred from homology"/>
<name>A0A2G2WDV9_CAPBA</name>
<dbReference type="Proteomes" id="UP000224567">
    <property type="component" value="Unassembled WGS sequence"/>
</dbReference>
<keyword evidence="1" id="KW-0175">Coiled coil</keyword>
<dbReference type="Pfam" id="PF26130">
    <property type="entry name" value="PB1-like"/>
    <property type="match status" value="1"/>
</dbReference>
<evidence type="ECO:0000313" key="6">
    <source>
        <dbReference type="Proteomes" id="UP000224567"/>
    </source>
</evidence>
<dbReference type="InterPro" id="IPR058594">
    <property type="entry name" value="PB1-like_dom_pln"/>
</dbReference>
<dbReference type="GO" id="GO:0010207">
    <property type="term" value="P:photosystem II assembly"/>
    <property type="evidence" value="ECO:0007669"/>
    <property type="project" value="InterPro"/>
</dbReference>
<evidence type="ECO:0000259" key="4">
    <source>
        <dbReference type="Pfam" id="PF26130"/>
    </source>
</evidence>
<feature type="domain" description="MULE transposase" evidence="3">
    <location>
        <begin position="410"/>
        <end position="499"/>
    </location>
</feature>
<evidence type="ECO:0000259" key="3">
    <source>
        <dbReference type="Pfam" id="PF10551"/>
    </source>
</evidence>
<dbReference type="HAMAP" id="MF_01843">
    <property type="entry name" value="Thf1"/>
    <property type="match status" value="1"/>
</dbReference>
<reference evidence="6" key="2">
    <citation type="journal article" date="2017" name="J. Anim. Genet.">
        <title>Multiple reference genome sequences of hot pepper reveal the massive evolution of plant disease resistance genes by retroduplication.</title>
        <authorList>
            <person name="Kim S."/>
            <person name="Park J."/>
            <person name="Yeom S.-I."/>
            <person name="Kim Y.-M."/>
            <person name="Seo E."/>
            <person name="Kim K.-T."/>
            <person name="Kim M.-S."/>
            <person name="Lee J.M."/>
            <person name="Cheong K."/>
            <person name="Shin H.-S."/>
            <person name="Kim S.-B."/>
            <person name="Han K."/>
            <person name="Lee J."/>
            <person name="Park M."/>
            <person name="Lee H.-A."/>
            <person name="Lee H.-Y."/>
            <person name="Lee Y."/>
            <person name="Oh S."/>
            <person name="Lee J.H."/>
            <person name="Choi E."/>
            <person name="Choi E."/>
            <person name="Lee S.E."/>
            <person name="Jeon J."/>
            <person name="Kim H."/>
            <person name="Choi G."/>
            <person name="Song H."/>
            <person name="Lee J."/>
            <person name="Lee S.-C."/>
            <person name="Kwon J.-K."/>
            <person name="Lee H.-Y."/>
            <person name="Koo N."/>
            <person name="Hong Y."/>
            <person name="Kim R.W."/>
            <person name="Kang W.-H."/>
            <person name="Huh J.H."/>
            <person name="Kang B.-C."/>
            <person name="Yang T.-J."/>
            <person name="Lee Y.-H."/>
            <person name="Bennetzen J.L."/>
            <person name="Choi D."/>
        </authorList>
    </citation>
    <scope>NUCLEOTIDE SEQUENCE [LARGE SCALE GENOMIC DNA]</scope>
    <source>
        <strain evidence="6">cv. PBC81</strain>
    </source>
</reference>
<dbReference type="GO" id="GO:0010027">
    <property type="term" value="P:thylakoid membrane organization"/>
    <property type="evidence" value="ECO:0007669"/>
    <property type="project" value="TreeGrafter"/>
</dbReference>
<dbReference type="GO" id="GO:0045037">
    <property type="term" value="P:protein import into chloroplast stroma"/>
    <property type="evidence" value="ECO:0007669"/>
    <property type="project" value="TreeGrafter"/>
</dbReference>
<dbReference type="Pfam" id="PF10551">
    <property type="entry name" value="MULE"/>
    <property type="match status" value="1"/>
</dbReference>
<dbReference type="PANTHER" id="PTHR34793">
    <property type="entry name" value="PROTEIN THYLAKOID FORMATION 1, CHLOROPLASTIC"/>
    <property type="match status" value="1"/>
</dbReference>
<keyword evidence="6" id="KW-1185">Reference proteome</keyword>
<evidence type="ECO:0000256" key="2">
    <source>
        <dbReference type="SAM" id="MobiDB-lite"/>
    </source>
</evidence>
<dbReference type="OrthoDB" id="4812at2759"/>
<dbReference type="AlphaFoldDB" id="A0A2G2WDV9"/>
<feature type="region of interest" description="Disordered" evidence="2">
    <location>
        <begin position="601"/>
        <end position="645"/>
    </location>
</feature>
<gene>
    <name evidence="5" type="ORF">CQW23_17325</name>
</gene>
<dbReference type="EMBL" id="MLFT02000007">
    <property type="protein sequence ID" value="PHT43300.1"/>
    <property type="molecule type" value="Genomic_DNA"/>
</dbReference>
<dbReference type="InterPro" id="IPR017499">
    <property type="entry name" value="Thf1"/>
</dbReference>
<sequence>MDIIVIIQFTYGGVFLSDPNLRYANEIRIPDKIRVDVDELHVMLFHNLAADLDVEKFETSWCRVNKKGYYYKLENDVDVLSLISSLKNGDLVDVYVVHQISEPILVNDDVPATPPLLVLSNGDVAVPFEPDRADVSSSHPLDINEDEYINENQPSRAKKKAKVSCEDLGESQFNDFSTYHLQTSDSELNFDWTNSDGDSLYNVDENIEELSDFDEELLRVRKANIKKQAKEKTDRVNLDEIPSGPLGIDVGFEDICKNRGVRYEGKLGGDDPYFDSSNPGSDISDEEKGDPVDDDEVVDPLPRTSFSKIYFDKTAKKIQALLRKDYGLYVSKATCRKAKIRIMNEHFSDFVEEFSRLYDYAKQLRTTNPGTTVSIRTSKNAIPGKEVFMSIYICLGALKNRWKERCRRIISLDGAFLKGVCKGILLSCISKDGNNQMYPVAWAVVDKETKDTWSWFPRCISHDLELEENVGEDLTTMSDMQKGLHLALTIILPNVEHRWVLDIYGLTGSSTRPPIETSEITPMPGRPGKNRKKAKDAAVKKKFEKVTRKGKKMTYSVCKCIGHNKKECPTLKKDFSSSCDSQPSVQASTSTAVVAAVRDANASTATEEMPVNAKSSNRRPAGRPSNAHSAPRCSGRPANAHSAPTTVGATAIQSTTQQYTSDLPTVADTKMNFLTAYKRPIPTVYNTVLQELIVQQHLIRYKKSYQYDPVFALGFVTVYDQLMEGYPSEEDRDAIFKAYIEALKEDPQQYRHYVYRVDAQKLEEWARTQNANTLVDFSSRDGEIENIFKEIAQRAGTKDGFCYSRLFAVGLFRLLELANVTDPTILEKLCAALNVNKKSVDRDLDVYRNLLSKLVQAKELLKEYVEREKKKRGERESQKANETVTKCLGDYQYAGRSTLLVTLHYVERSSSDGEYPYLEKVSEG</sequence>
<protein>
    <submittedName>
        <fullName evidence="5">Uncharacterized protein</fullName>
    </submittedName>
</protein>